<evidence type="ECO:0000313" key="2">
    <source>
        <dbReference type="Proteomes" id="UP000011182"/>
    </source>
</evidence>
<protein>
    <submittedName>
        <fullName evidence="1">Uncharacterized protein</fullName>
    </submittedName>
</protein>
<reference evidence="1 2" key="1">
    <citation type="journal article" date="2014" name="Syst. Appl. Microbiol.">
        <title>Genomic insights into the taxonomic status of the three subspecies of Bacillus subtilis.</title>
        <authorList>
            <person name="Yi H."/>
            <person name="Chun J."/>
            <person name="Cha C.J."/>
        </authorList>
    </citation>
    <scope>NUCLEOTIDE SEQUENCE [LARGE SCALE GENOMIC DNA]</scope>
    <source>
        <strain evidence="1 2">KCTC 13429</strain>
    </source>
</reference>
<evidence type="ECO:0000313" key="1">
    <source>
        <dbReference type="EMBL" id="ELS62353.1"/>
    </source>
</evidence>
<name>A0A9W5LKC5_9BACI</name>
<gene>
    <name evidence="1" type="ORF">BSI_14320</name>
</gene>
<keyword evidence="2" id="KW-1185">Reference proteome</keyword>
<proteinExistence type="predicted"/>
<dbReference type="Proteomes" id="UP000011182">
    <property type="component" value="Unassembled WGS sequence"/>
</dbReference>
<dbReference type="EMBL" id="AMXN01000002">
    <property type="protein sequence ID" value="ELS62353.1"/>
    <property type="molecule type" value="Genomic_DNA"/>
</dbReference>
<dbReference type="AlphaFoldDB" id="A0A9W5LKC5"/>
<sequence>MNVSAFKVTILYMFVHVNDIFYKLYICTYVFENVKTPNFNSPGFSLRVYI</sequence>
<accession>A0A9W5LKC5</accession>
<comment type="caution">
    <text evidence="1">The sequence shown here is derived from an EMBL/GenBank/DDBJ whole genome shotgun (WGS) entry which is preliminary data.</text>
</comment>
<organism evidence="1 2">
    <name type="scientific">Bacillus inaquosorum KCTC 13429</name>
    <dbReference type="NCBI Taxonomy" id="1236548"/>
    <lineage>
        <taxon>Bacteria</taxon>
        <taxon>Bacillati</taxon>
        <taxon>Bacillota</taxon>
        <taxon>Bacilli</taxon>
        <taxon>Bacillales</taxon>
        <taxon>Bacillaceae</taxon>
        <taxon>Bacillus</taxon>
    </lineage>
</organism>